<dbReference type="AlphaFoldDB" id="A0A6J4JM01"/>
<accession>A0A6J4JM01</accession>
<organism evidence="1">
    <name type="scientific">uncultured Chloroflexia bacterium</name>
    <dbReference type="NCBI Taxonomy" id="1672391"/>
    <lineage>
        <taxon>Bacteria</taxon>
        <taxon>Bacillati</taxon>
        <taxon>Chloroflexota</taxon>
        <taxon>Chloroflexia</taxon>
        <taxon>environmental samples</taxon>
    </lineage>
</organism>
<sequence length="43" mass="4922">MNMPGRQIILSPQQFSWLCCNSVGRYNDQYGIGENIGDEMHSM</sequence>
<protein>
    <submittedName>
        <fullName evidence="1">Uncharacterized protein</fullName>
    </submittedName>
</protein>
<dbReference type="EMBL" id="CADCTR010001113">
    <property type="protein sequence ID" value="CAA9282013.1"/>
    <property type="molecule type" value="Genomic_DNA"/>
</dbReference>
<proteinExistence type="predicted"/>
<evidence type="ECO:0000313" key="1">
    <source>
        <dbReference type="EMBL" id="CAA9282013.1"/>
    </source>
</evidence>
<gene>
    <name evidence="1" type="ORF">AVDCRST_MAG93-3256</name>
</gene>
<name>A0A6J4JM01_9CHLR</name>
<reference evidence="1" key="1">
    <citation type="submission" date="2020-02" db="EMBL/GenBank/DDBJ databases">
        <authorList>
            <person name="Meier V. D."/>
        </authorList>
    </citation>
    <scope>NUCLEOTIDE SEQUENCE</scope>
    <source>
        <strain evidence="1">AVDCRST_MAG93</strain>
    </source>
</reference>